<organism evidence="7 8">
    <name type="scientific">Enterobacillus tribolii</name>
    <dbReference type="NCBI Taxonomy" id="1487935"/>
    <lineage>
        <taxon>Bacteria</taxon>
        <taxon>Pseudomonadati</taxon>
        <taxon>Pseudomonadota</taxon>
        <taxon>Gammaproteobacteria</taxon>
        <taxon>Enterobacterales</taxon>
        <taxon>Hafniaceae</taxon>
        <taxon>Enterobacillus</taxon>
    </lineage>
</organism>
<dbReference type="AlphaFoldDB" id="A0A370QRY3"/>
<name>A0A370QRY3_9GAMM</name>
<dbReference type="OrthoDB" id="9774900at2"/>
<protein>
    <recommendedName>
        <fullName evidence="9">Neutral zinc metallopeptidase</fullName>
    </recommendedName>
</protein>
<dbReference type="GO" id="GO:0016020">
    <property type="term" value="C:membrane"/>
    <property type="evidence" value="ECO:0007669"/>
    <property type="project" value="UniProtKB-SubCell"/>
</dbReference>
<dbReference type="PANTHER" id="PTHR30168">
    <property type="entry name" value="PUTATIVE MEMBRANE PROTEIN YPFJ"/>
    <property type="match status" value="1"/>
</dbReference>
<dbReference type="InterPro" id="IPR007343">
    <property type="entry name" value="Uncharacterised_pept_Zn_put"/>
</dbReference>
<dbReference type="EMBL" id="QRAP01000004">
    <property type="protein sequence ID" value="RDK91996.1"/>
    <property type="molecule type" value="Genomic_DNA"/>
</dbReference>
<keyword evidence="8" id="KW-1185">Reference proteome</keyword>
<evidence type="ECO:0000313" key="7">
    <source>
        <dbReference type="EMBL" id="RDK91996.1"/>
    </source>
</evidence>
<dbReference type="Proteomes" id="UP000254848">
    <property type="component" value="Unassembled WGS sequence"/>
</dbReference>
<proteinExistence type="predicted"/>
<evidence type="ECO:0000256" key="6">
    <source>
        <dbReference type="SAM" id="Phobius"/>
    </source>
</evidence>
<feature type="compositionally biased region" description="Basic and acidic residues" evidence="5">
    <location>
        <begin position="1"/>
        <end position="17"/>
    </location>
</feature>
<comment type="caution">
    <text evidence="7">The sequence shown here is derived from an EMBL/GenBank/DDBJ whole genome shotgun (WGS) entry which is preliminary data.</text>
</comment>
<feature type="transmembrane region" description="Helical" evidence="6">
    <location>
        <begin position="40"/>
        <end position="60"/>
    </location>
</feature>
<dbReference type="RefSeq" id="WP_115458327.1">
    <property type="nucleotide sequence ID" value="NZ_QRAP01000004.1"/>
</dbReference>
<accession>A0A370QRY3</accession>
<evidence type="ECO:0000256" key="3">
    <source>
        <dbReference type="ARBA" id="ARBA00022989"/>
    </source>
</evidence>
<evidence type="ECO:0000313" key="8">
    <source>
        <dbReference type="Proteomes" id="UP000254848"/>
    </source>
</evidence>
<comment type="subcellular location">
    <subcellularLocation>
        <location evidence="1">Membrane</location>
        <topology evidence="1">Single-pass membrane protein</topology>
    </subcellularLocation>
</comment>
<evidence type="ECO:0000256" key="1">
    <source>
        <dbReference type="ARBA" id="ARBA00004167"/>
    </source>
</evidence>
<keyword evidence="4 6" id="KW-0472">Membrane</keyword>
<keyword evidence="3 6" id="KW-1133">Transmembrane helix</keyword>
<gene>
    <name evidence="7" type="ORF">C8D90_104148</name>
</gene>
<evidence type="ECO:0000256" key="2">
    <source>
        <dbReference type="ARBA" id="ARBA00022692"/>
    </source>
</evidence>
<evidence type="ECO:0000256" key="4">
    <source>
        <dbReference type="ARBA" id="ARBA00023136"/>
    </source>
</evidence>
<evidence type="ECO:0008006" key="9">
    <source>
        <dbReference type="Google" id="ProtNLM"/>
    </source>
</evidence>
<dbReference type="Pfam" id="PF04228">
    <property type="entry name" value="Zn_peptidase"/>
    <property type="match status" value="1"/>
</dbReference>
<keyword evidence="2 6" id="KW-0812">Transmembrane</keyword>
<reference evidence="7 8" key="1">
    <citation type="submission" date="2018-07" db="EMBL/GenBank/DDBJ databases">
        <title>Genomic Encyclopedia of Type Strains, Phase IV (KMG-IV): sequencing the most valuable type-strain genomes for metagenomic binning, comparative biology and taxonomic classification.</title>
        <authorList>
            <person name="Goeker M."/>
        </authorList>
    </citation>
    <scope>NUCLEOTIDE SEQUENCE [LARGE SCALE GENOMIC DNA]</scope>
    <source>
        <strain evidence="7 8">DSM 103736</strain>
    </source>
</reference>
<dbReference type="PANTHER" id="PTHR30168:SF0">
    <property type="entry name" value="INNER MEMBRANE PROTEIN"/>
    <property type="match status" value="1"/>
</dbReference>
<sequence>MRWQGRRESQNVEDRRGSSSSGSGLGGGGMRIPVRGKGGLILLVVVLVAGYYGVDLTPLLNGGAPVTQTQQAQPANAQLDNEMAKFTSVILASTEDTWRDIFRQMGKQYQDPKLVMYRGATRTGCGTGQSVMGPFYCPADRTVYIDLSFYQEMKTKLGAGGDFAQGYVVAHEVGHHVQTLLGIERKVRELQQSASRTDQNRLSVKMELQADCFAGVWGHYMQNEKILEQGDLEEALNAAQAIGDDRLQQQSQGRVIPDSFTHGTSQQRYTWFKRGFDSGNINNCNTFATN</sequence>
<feature type="region of interest" description="Disordered" evidence="5">
    <location>
        <begin position="1"/>
        <end position="29"/>
    </location>
</feature>
<evidence type="ECO:0000256" key="5">
    <source>
        <dbReference type="SAM" id="MobiDB-lite"/>
    </source>
</evidence>